<dbReference type="PANTHER" id="PTHR30033:SF1">
    <property type="entry name" value="FLAGELLAR HOOK-ASSOCIATED PROTEIN 1"/>
    <property type="match status" value="1"/>
</dbReference>
<dbReference type="RefSeq" id="WP_101298671.1">
    <property type="nucleotide sequence ID" value="NZ_CP025197.1"/>
</dbReference>
<evidence type="ECO:0000259" key="10">
    <source>
        <dbReference type="Pfam" id="PF22638"/>
    </source>
</evidence>
<accession>A0A2K9ELD9</accession>
<evidence type="ECO:0000256" key="2">
    <source>
        <dbReference type="ARBA" id="ARBA00004613"/>
    </source>
</evidence>
<dbReference type="Pfam" id="PF06429">
    <property type="entry name" value="Flg_bbr_C"/>
    <property type="match status" value="1"/>
</dbReference>
<reference evidence="12 14" key="2">
    <citation type="journal article" date="2018" name="Syst. Appl. Microbiol.">
        <title>Characterization and high-quality draft genome sequence of Herbivorax saccincola A7, an anaerobic, alkaliphilic, thermophilic, cellulolytic, and xylanolytic bacterium.</title>
        <authorList>
            <person name="Aikawa S."/>
            <person name="Baramee S."/>
            <person name="Sermsathanaswadi J."/>
            <person name="Thianheng P."/>
            <person name="Tachaapaikoon C."/>
            <person name="Shikata A."/>
            <person name="Waeonukul R."/>
            <person name="Pason P."/>
            <person name="Ratanakhanokchai K."/>
            <person name="Kosugi A."/>
        </authorList>
    </citation>
    <scope>NUCLEOTIDE SEQUENCE [LARGE SCALE GENOMIC DNA]</scope>
    <source>
        <strain evidence="12 14">A7</strain>
    </source>
</reference>
<dbReference type="KEGG" id="hsc:HVS_01420"/>
<evidence type="ECO:0000256" key="3">
    <source>
        <dbReference type="ARBA" id="ARBA00009677"/>
    </source>
</evidence>
<dbReference type="InterPro" id="IPR010930">
    <property type="entry name" value="Flg_bb/hook_C_dom"/>
</dbReference>
<evidence type="ECO:0000313" key="11">
    <source>
        <dbReference type="EMBL" id="AUG56250.1"/>
    </source>
</evidence>
<dbReference type="Pfam" id="PF00460">
    <property type="entry name" value="Flg_bb_rod"/>
    <property type="match status" value="1"/>
</dbReference>
<reference evidence="11 13" key="1">
    <citation type="submission" date="2017-12" db="EMBL/GenBank/DDBJ databases">
        <title>Complete genome sequence of Herbivorax saccincola GGR1, a novel Cellulosome-producing hydrolytic bacterium in a thermophilic biogas plant, established by Illumina and Nanopore MinION sequencing.</title>
        <authorList>
            <person name="Pechtl A."/>
            <person name="Ruckert C."/>
            <person name="Koeck D.E."/>
            <person name="Maus I."/>
            <person name="Winkler A."/>
            <person name="Kalinowski J."/>
            <person name="Puhler A."/>
            <person name="Schwarz W.W."/>
            <person name="Zverlov V.V."/>
            <person name="Schluter A."/>
            <person name="Liebl W."/>
        </authorList>
    </citation>
    <scope>NUCLEOTIDE SEQUENCE [LARGE SCALE GENOMIC DNA]</scope>
    <source>
        <strain evidence="11">GGR1</strain>
        <strain evidence="13">SR1</strain>
    </source>
</reference>
<dbReference type="SUPFAM" id="SSF64518">
    <property type="entry name" value="Phase 1 flagellin"/>
    <property type="match status" value="1"/>
</dbReference>
<dbReference type="PANTHER" id="PTHR30033">
    <property type="entry name" value="FLAGELLAR HOOK-ASSOCIATED PROTEIN 1"/>
    <property type="match status" value="1"/>
</dbReference>
<evidence type="ECO:0000313" key="13">
    <source>
        <dbReference type="Proteomes" id="UP000233534"/>
    </source>
</evidence>
<evidence type="ECO:0000256" key="6">
    <source>
        <dbReference type="ARBA" id="ARBA00023143"/>
    </source>
</evidence>
<organism evidence="11 13">
    <name type="scientific">Acetivibrio saccincola</name>
    <dbReference type="NCBI Taxonomy" id="1677857"/>
    <lineage>
        <taxon>Bacteria</taxon>
        <taxon>Bacillati</taxon>
        <taxon>Bacillota</taxon>
        <taxon>Clostridia</taxon>
        <taxon>Eubacteriales</taxon>
        <taxon>Oscillospiraceae</taxon>
        <taxon>Acetivibrio</taxon>
    </lineage>
</organism>
<sequence>MRASFFGLNVALRGLYTSQRNLDVINHNISNVNTPGYSRQVTEQVASRPIPLLNGTGMLGTGSEVISIKRLRDEYLDFKYWSENTSYSEWRAKKTVLSDIEAMLNEPSDSGFNVILDEFFNSLQELSKDPGSLAVRTLVRQTGETLTKYFNSLASYFEELQYDINHQIDTKVAEINSLGLQIQQLNKQIYTSELDGNLANDLRDKRTVLIDQLSQIINIDVNEVVVGKLPDGRSDIHMVITISGKAFIDHFDFSPLAVIQREEKLNDEDIEKLFEVRWADGNYLNIKSGELRGLLDVRDGNEGINGTPAYKGIPFYIRRLNEFVRTFAMAFNEGYIDGTDGPGHVDGYGLSYEGDPPVTGIRFFTMRGEDGNPVNSEYFAMDLTDAYEKITAKNFSLSADILEDLNKIAAADKPYEIGNIVNLNELIKMRHNPHMFSEGAPEDYMVSIVSTIGIDSQQAIRITDNQKSILRQIENRRFSHSGVSLDEEMADMVRHQHAYTAAARMINTMAEIYDLLVNRLGV</sequence>
<dbReference type="InterPro" id="IPR001444">
    <property type="entry name" value="Flag_bb_rod_N"/>
</dbReference>
<keyword evidence="13" id="KW-1185">Reference proteome</keyword>
<comment type="subcellular location">
    <subcellularLocation>
        <location evidence="1 7">Bacterial flagellum</location>
    </subcellularLocation>
    <subcellularLocation>
        <location evidence="2 7">Secreted</location>
    </subcellularLocation>
</comment>
<keyword evidence="6 7" id="KW-0975">Bacterial flagellum</keyword>
<dbReference type="InterPro" id="IPR053927">
    <property type="entry name" value="FlgK_helical"/>
</dbReference>
<dbReference type="GO" id="GO:0009424">
    <property type="term" value="C:bacterial-type flagellum hook"/>
    <property type="evidence" value="ECO:0007669"/>
    <property type="project" value="UniProtKB-UniRule"/>
</dbReference>
<evidence type="ECO:0000259" key="8">
    <source>
        <dbReference type="Pfam" id="PF00460"/>
    </source>
</evidence>
<evidence type="ECO:0000256" key="7">
    <source>
        <dbReference type="RuleBase" id="RU362065"/>
    </source>
</evidence>
<keyword evidence="5 7" id="KW-0964">Secreted</keyword>
<dbReference type="EMBL" id="NEMB01000003">
    <property type="protein sequence ID" value="PQQ65566.1"/>
    <property type="molecule type" value="Genomic_DNA"/>
</dbReference>
<gene>
    <name evidence="11" type="primary">flgK2</name>
    <name evidence="7" type="synonym">flgK</name>
    <name evidence="12" type="ORF">B9R14_01470</name>
    <name evidence="11" type="ORF">HVS_01420</name>
</gene>
<dbReference type="Proteomes" id="UP000239720">
    <property type="component" value="Unassembled WGS sequence"/>
</dbReference>
<dbReference type="PRINTS" id="PR01005">
    <property type="entry name" value="FLGHOOKAP1"/>
</dbReference>
<dbReference type="OrthoDB" id="9802553at2"/>
<dbReference type="EMBL" id="CP025197">
    <property type="protein sequence ID" value="AUG56250.1"/>
    <property type="molecule type" value="Genomic_DNA"/>
</dbReference>
<evidence type="ECO:0000256" key="5">
    <source>
        <dbReference type="ARBA" id="ARBA00022525"/>
    </source>
</evidence>
<feature type="domain" description="Flagellar hook-associated protein FlgK helical" evidence="10">
    <location>
        <begin position="97"/>
        <end position="344"/>
    </location>
</feature>
<dbReference type="AlphaFoldDB" id="A0A2K9ELD9"/>
<feature type="domain" description="Flagellar basal-body/hook protein C-terminal" evidence="9">
    <location>
        <begin position="480"/>
        <end position="516"/>
    </location>
</feature>
<keyword evidence="11" id="KW-0966">Cell projection</keyword>
<keyword evidence="11" id="KW-0282">Flagellum</keyword>
<evidence type="ECO:0000313" key="14">
    <source>
        <dbReference type="Proteomes" id="UP000239720"/>
    </source>
</evidence>
<dbReference type="GO" id="GO:0005576">
    <property type="term" value="C:extracellular region"/>
    <property type="evidence" value="ECO:0007669"/>
    <property type="project" value="UniProtKB-SubCell"/>
</dbReference>
<protein>
    <recommendedName>
        <fullName evidence="4 7">Flagellar hook-associated protein 1</fullName>
        <shortName evidence="7">HAP1</shortName>
    </recommendedName>
</protein>
<evidence type="ECO:0000313" key="12">
    <source>
        <dbReference type="EMBL" id="PQQ65566.1"/>
    </source>
</evidence>
<keyword evidence="11" id="KW-0969">Cilium</keyword>
<dbReference type="GO" id="GO:0044780">
    <property type="term" value="P:bacterial-type flagellum assembly"/>
    <property type="evidence" value="ECO:0007669"/>
    <property type="project" value="InterPro"/>
</dbReference>
<feature type="domain" description="Flagellar basal body rod protein N-terminal" evidence="8">
    <location>
        <begin position="8"/>
        <end position="37"/>
    </location>
</feature>
<dbReference type="InterPro" id="IPR002371">
    <property type="entry name" value="FlgK"/>
</dbReference>
<dbReference type="GO" id="GO:0005198">
    <property type="term" value="F:structural molecule activity"/>
    <property type="evidence" value="ECO:0007669"/>
    <property type="project" value="UniProtKB-UniRule"/>
</dbReference>
<dbReference type="Proteomes" id="UP000233534">
    <property type="component" value="Chromosome"/>
</dbReference>
<evidence type="ECO:0000259" key="9">
    <source>
        <dbReference type="Pfam" id="PF06429"/>
    </source>
</evidence>
<evidence type="ECO:0000256" key="4">
    <source>
        <dbReference type="ARBA" id="ARBA00016244"/>
    </source>
</evidence>
<comment type="similarity">
    <text evidence="3 7">Belongs to the flagella basal body rod proteins family.</text>
</comment>
<dbReference type="Pfam" id="PF22638">
    <property type="entry name" value="FlgK_D1"/>
    <property type="match status" value="1"/>
</dbReference>
<dbReference type="NCBIfam" id="TIGR02492">
    <property type="entry name" value="flgK_ends"/>
    <property type="match status" value="1"/>
</dbReference>
<proteinExistence type="inferred from homology"/>
<evidence type="ECO:0000256" key="1">
    <source>
        <dbReference type="ARBA" id="ARBA00004365"/>
    </source>
</evidence>
<name>A0A2K9ELD9_9FIRM</name>